<evidence type="ECO:0000256" key="4">
    <source>
        <dbReference type="ARBA" id="ARBA00014973"/>
    </source>
</evidence>
<comment type="similarity">
    <text evidence="3 11">Belongs to the ELOF1 family.</text>
</comment>
<keyword evidence="6 11" id="KW-0863">Zinc-finger</keyword>
<dbReference type="EMBL" id="CP136891">
    <property type="protein sequence ID" value="WOK98850.1"/>
    <property type="molecule type" value="Genomic_DNA"/>
</dbReference>
<evidence type="ECO:0000256" key="2">
    <source>
        <dbReference type="ARBA" id="ARBA00004123"/>
    </source>
</evidence>
<evidence type="ECO:0000313" key="13">
    <source>
        <dbReference type="Proteomes" id="UP001327560"/>
    </source>
</evidence>
<keyword evidence="9 11" id="KW-0804">Transcription</keyword>
<dbReference type="Gene3D" id="2.20.25.190">
    <property type="match status" value="1"/>
</dbReference>
<reference evidence="12 13" key="1">
    <citation type="submission" date="2023-10" db="EMBL/GenBank/DDBJ databases">
        <title>Chromosome-scale genome assembly provides insights into flower coloration mechanisms of Canna indica.</title>
        <authorList>
            <person name="Li C."/>
        </authorList>
    </citation>
    <scope>NUCLEOTIDE SEQUENCE [LARGE SCALE GENOMIC DNA]</scope>
    <source>
        <tissue evidence="12">Flower</tissue>
    </source>
</reference>
<dbReference type="Proteomes" id="UP001327560">
    <property type="component" value="Chromosome 2"/>
</dbReference>
<evidence type="ECO:0000256" key="6">
    <source>
        <dbReference type="ARBA" id="ARBA00022771"/>
    </source>
</evidence>
<evidence type="ECO:0000256" key="8">
    <source>
        <dbReference type="ARBA" id="ARBA00023015"/>
    </source>
</evidence>
<dbReference type="FunFam" id="2.20.25.190:FF:000001">
    <property type="entry name" value="Transcription elongation factor 1 homolog"/>
    <property type="match status" value="1"/>
</dbReference>
<sequence length="99" mass="11642">MGKRKSRRLNSAPTKVVPKLEVYFTCPFCNYAESVECTFDRKHNLAEAECWVCKARYATTIHRLTEPIDIYSEWLDKCEEVKKEAEESELRRPTKRIAV</sequence>
<dbReference type="GO" id="GO:0006368">
    <property type="term" value="P:transcription elongation by RNA polymerase II"/>
    <property type="evidence" value="ECO:0007669"/>
    <property type="project" value="TreeGrafter"/>
</dbReference>
<dbReference type="GO" id="GO:0000993">
    <property type="term" value="F:RNA polymerase II complex binding"/>
    <property type="evidence" value="ECO:0007669"/>
    <property type="project" value="TreeGrafter"/>
</dbReference>
<dbReference type="AlphaFoldDB" id="A0AAQ3Q4Z7"/>
<evidence type="ECO:0000313" key="12">
    <source>
        <dbReference type="EMBL" id="WOK98850.1"/>
    </source>
</evidence>
<evidence type="ECO:0000256" key="10">
    <source>
        <dbReference type="ARBA" id="ARBA00023242"/>
    </source>
</evidence>
<accession>A0AAQ3Q4Z7</accession>
<dbReference type="GO" id="GO:0008023">
    <property type="term" value="C:transcription elongation factor complex"/>
    <property type="evidence" value="ECO:0007669"/>
    <property type="project" value="TreeGrafter"/>
</dbReference>
<name>A0AAQ3Q4Z7_9LILI</name>
<dbReference type="GO" id="GO:0008270">
    <property type="term" value="F:zinc ion binding"/>
    <property type="evidence" value="ECO:0007669"/>
    <property type="project" value="UniProtKB-KW"/>
</dbReference>
<comment type="function">
    <text evidence="1 11">Transcription elongation factor implicated in the maintenance of proper chromatin structure in actively transcribed regions.</text>
</comment>
<keyword evidence="13" id="KW-1185">Reference proteome</keyword>
<dbReference type="PANTHER" id="PTHR20934:SF21">
    <property type="entry name" value="TRANSCRIPTION ELONGATION FACTOR 1 HOMOLOG"/>
    <property type="match status" value="1"/>
</dbReference>
<keyword evidence="5 11" id="KW-0479">Metal-binding</keyword>
<dbReference type="InterPro" id="IPR038567">
    <property type="entry name" value="T_Elf1_sf"/>
</dbReference>
<keyword evidence="7 11" id="KW-0862">Zinc</keyword>
<gene>
    <name evidence="12" type="ORF">Cni_G07562</name>
</gene>
<keyword evidence="10 11" id="KW-0539">Nucleus</keyword>
<dbReference type="PANTHER" id="PTHR20934">
    <property type="entry name" value="TRANSCRIPTION ELONGATION FACTOR 1 HOMOLOG"/>
    <property type="match status" value="1"/>
</dbReference>
<evidence type="ECO:0000256" key="5">
    <source>
        <dbReference type="ARBA" id="ARBA00022723"/>
    </source>
</evidence>
<evidence type="ECO:0000256" key="3">
    <source>
        <dbReference type="ARBA" id="ARBA00009730"/>
    </source>
</evidence>
<evidence type="ECO:0000256" key="1">
    <source>
        <dbReference type="ARBA" id="ARBA00003357"/>
    </source>
</evidence>
<protein>
    <recommendedName>
        <fullName evidence="4 11">Transcription elongation factor 1 homolog</fullName>
    </recommendedName>
</protein>
<dbReference type="SUPFAM" id="SSF57783">
    <property type="entry name" value="Zinc beta-ribbon"/>
    <property type="match status" value="1"/>
</dbReference>
<proteinExistence type="inferred from homology"/>
<comment type="subcellular location">
    <subcellularLocation>
        <location evidence="2 11">Nucleus</location>
    </subcellularLocation>
</comment>
<evidence type="ECO:0000256" key="7">
    <source>
        <dbReference type="ARBA" id="ARBA00022833"/>
    </source>
</evidence>
<keyword evidence="8 11" id="KW-0805">Transcription regulation</keyword>
<organism evidence="12 13">
    <name type="scientific">Canna indica</name>
    <name type="common">Indian-shot</name>
    <dbReference type="NCBI Taxonomy" id="4628"/>
    <lineage>
        <taxon>Eukaryota</taxon>
        <taxon>Viridiplantae</taxon>
        <taxon>Streptophyta</taxon>
        <taxon>Embryophyta</taxon>
        <taxon>Tracheophyta</taxon>
        <taxon>Spermatophyta</taxon>
        <taxon>Magnoliopsida</taxon>
        <taxon>Liliopsida</taxon>
        <taxon>Zingiberales</taxon>
        <taxon>Cannaceae</taxon>
        <taxon>Canna</taxon>
    </lineage>
</organism>
<dbReference type="Pfam" id="PF05129">
    <property type="entry name" value="Zn_ribbon_Elf1"/>
    <property type="match status" value="1"/>
</dbReference>
<evidence type="ECO:0000256" key="11">
    <source>
        <dbReference type="RuleBase" id="RU364033"/>
    </source>
</evidence>
<dbReference type="InterPro" id="IPR007808">
    <property type="entry name" value="Elf1"/>
</dbReference>
<evidence type="ECO:0000256" key="9">
    <source>
        <dbReference type="ARBA" id="ARBA00023163"/>
    </source>
</evidence>